<proteinExistence type="predicted"/>
<sequence length="73" mass="8222">MVTPAQLFLTRGTTAPTFFSFFSCTGGRQTRGSTVLVSVLCKTLFQVKYNVSNHHIRTPNKIFFFSMPSNRIS</sequence>
<dbReference type="EMBL" id="JAPFFK010000019">
    <property type="protein sequence ID" value="KAJ6685046.1"/>
    <property type="molecule type" value="Genomic_DNA"/>
</dbReference>
<comment type="caution">
    <text evidence="1">The sequence shown here is derived from an EMBL/GenBank/DDBJ whole genome shotgun (WGS) entry which is preliminary data.</text>
</comment>
<reference evidence="1" key="2">
    <citation type="journal article" date="2023" name="Int. J. Mol. Sci.">
        <title>De Novo Assembly and Annotation of 11 Diverse Shrub Willow (Salix) Genomes Reveals Novel Gene Organization in Sex-Linked Regions.</title>
        <authorList>
            <person name="Hyden B."/>
            <person name="Feng K."/>
            <person name="Yates T.B."/>
            <person name="Jawdy S."/>
            <person name="Cereghino C."/>
            <person name="Smart L.B."/>
            <person name="Muchero W."/>
        </authorList>
    </citation>
    <scope>NUCLEOTIDE SEQUENCE</scope>
    <source>
        <tissue evidence="1">Shoot tip</tissue>
    </source>
</reference>
<name>A0A9Q0PB64_SALPP</name>
<evidence type="ECO:0000313" key="2">
    <source>
        <dbReference type="Proteomes" id="UP001151532"/>
    </source>
</evidence>
<organism evidence="1 2">
    <name type="scientific">Salix purpurea</name>
    <name type="common">Purple osier willow</name>
    <dbReference type="NCBI Taxonomy" id="77065"/>
    <lineage>
        <taxon>Eukaryota</taxon>
        <taxon>Viridiplantae</taxon>
        <taxon>Streptophyta</taxon>
        <taxon>Embryophyta</taxon>
        <taxon>Tracheophyta</taxon>
        <taxon>Spermatophyta</taxon>
        <taxon>Magnoliopsida</taxon>
        <taxon>eudicotyledons</taxon>
        <taxon>Gunneridae</taxon>
        <taxon>Pentapetalae</taxon>
        <taxon>rosids</taxon>
        <taxon>fabids</taxon>
        <taxon>Malpighiales</taxon>
        <taxon>Salicaceae</taxon>
        <taxon>Saliceae</taxon>
        <taxon>Salix</taxon>
    </lineage>
</organism>
<reference evidence="1" key="1">
    <citation type="submission" date="2022-11" db="EMBL/GenBank/DDBJ databases">
        <authorList>
            <person name="Hyden B.L."/>
            <person name="Feng K."/>
            <person name="Yates T."/>
            <person name="Jawdy S."/>
            <person name="Smart L.B."/>
            <person name="Muchero W."/>
        </authorList>
    </citation>
    <scope>NUCLEOTIDE SEQUENCE</scope>
    <source>
        <tissue evidence="1">Shoot tip</tissue>
    </source>
</reference>
<evidence type="ECO:0000313" key="1">
    <source>
        <dbReference type="EMBL" id="KAJ6685046.1"/>
    </source>
</evidence>
<gene>
    <name evidence="1" type="ORF">OIU79_015178</name>
</gene>
<keyword evidence="2" id="KW-1185">Reference proteome</keyword>
<protein>
    <submittedName>
        <fullName evidence="1">Uncharacterized protein</fullName>
    </submittedName>
</protein>
<accession>A0A9Q0PB64</accession>
<dbReference type="AlphaFoldDB" id="A0A9Q0PB64"/>
<dbReference type="Proteomes" id="UP001151532">
    <property type="component" value="Chromosome 2"/>
</dbReference>